<evidence type="ECO:0000313" key="2">
    <source>
        <dbReference type="EMBL" id="CAB1461086.1"/>
    </source>
</evidence>
<protein>
    <submittedName>
        <fullName evidence="2">Uncharacterized protein</fullName>
    </submittedName>
</protein>
<feature type="region of interest" description="Disordered" evidence="1">
    <location>
        <begin position="46"/>
        <end position="102"/>
    </location>
</feature>
<gene>
    <name evidence="2" type="ORF">PLEPLA_LOCUS48961</name>
</gene>
<sequence length="102" mass="11249">MERVEEASCLQRFLYKGLAGPRGSSDKASEPMSLCQDLRCADETARRATTHANTPRAPPWARPPIRHIVAHYTGEVGKKGRRREKKGESPMKTGAGLTLGFN</sequence>
<evidence type="ECO:0000256" key="1">
    <source>
        <dbReference type="SAM" id="MobiDB-lite"/>
    </source>
</evidence>
<name>A0A9N7ZEF6_PLEPL</name>
<dbReference type="AlphaFoldDB" id="A0A9N7ZEF6"/>
<evidence type="ECO:0000313" key="3">
    <source>
        <dbReference type="Proteomes" id="UP001153269"/>
    </source>
</evidence>
<comment type="caution">
    <text evidence="2">The sequence shown here is derived from an EMBL/GenBank/DDBJ whole genome shotgun (WGS) entry which is preliminary data.</text>
</comment>
<accession>A0A9N7ZEF6</accession>
<organism evidence="2 3">
    <name type="scientific">Pleuronectes platessa</name>
    <name type="common">European plaice</name>
    <dbReference type="NCBI Taxonomy" id="8262"/>
    <lineage>
        <taxon>Eukaryota</taxon>
        <taxon>Metazoa</taxon>
        <taxon>Chordata</taxon>
        <taxon>Craniata</taxon>
        <taxon>Vertebrata</taxon>
        <taxon>Euteleostomi</taxon>
        <taxon>Actinopterygii</taxon>
        <taxon>Neopterygii</taxon>
        <taxon>Teleostei</taxon>
        <taxon>Neoteleostei</taxon>
        <taxon>Acanthomorphata</taxon>
        <taxon>Carangaria</taxon>
        <taxon>Pleuronectiformes</taxon>
        <taxon>Pleuronectoidei</taxon>
        <taxon>Pleuronectidae</taxon>
        <taxon>Pleuronectes</taxon>
    </lineage>
</organism>
<proteinExistence type="predicted"/>
<keyword evidence="3" id="KW-1185">Reference proteome</keyword>
<dbReference type="Proteomes" id="UP001153269">
    <property type="component" value="Unassembled WGS sequence"/>
</dbReference>
<reference evidence="2" key="1">
    <citation type="submission" date="2020-03" db="EMBL/GenBank/DDBJ databases">
        <authorList>
            <person name="Weist P."/>
        </authorList>
    </citation>
    <scope>NUCLEOTIDE SEQUENCE</scope>
</reference>
<dbReference type="EMBL" id="CADEAL010004508">
    <property type="protein sequence ID" value="CAB1461086.1"/>
    <property type="molecule type" value="Genomic_DNA"/>
</dbReference>